<reference evidence="5 6" key="1">
    <citation type="journal article" date="2017" name="Nature">
        <title>The Apostasia genome and the evolution of orchids.</title>
        <authorList>
            <person name="Zhang G.Q."/>
            <person name="Liu K.W."/>
            <person name="Li Z."/>
            <person name="Lohaus R."/>
            <person name="Hsiao Y.Y."/>
            <person name="Niu S.C."/>
            <person name="Wang J.Y."/>
            <person name="Lin Y.C."/>
            <person name="Xu Q."/>
            <person name="Chen L.J."/>
            <person name="Yoshida K."/>
            <person name="Fujiwara S."/>
            <person name="Wang Z.W."/>
            <person name="Zhang Y.Q."/>
            <person name="Mitsuda N."/>
            <person name="Wang M."/>
            <person name="Liu G.H."/>
            <person name="Pecoraro L."/>
            <person name="Huang H.X."/>
            <person name="Xiao X.J."/>
            <person name="Lin M."/>
            <person name="Wu X.Y."/>
            <person name="Wu W.L."/>
            <person name="Chen Y.Y."/>
            <person name="Chang S.B."/>
            <person name="Sakamoto S."/>
            <person name="Ohme-Takagi M."/>
            <person name="Yagi M."/>
            <person name="Zeng S.J."/>
            <person name="Shen C.Y."/>
            <person name="Yeh C.M."/>
            <person name="Luo Y.B."/>
            <person name="Tsai W.C."/>
            <person name="Van de Peer Y."/>
            <person name="Liu Z.J."/>
        </authorList>
    </citation>
    <scope>NUCLEOTIDE SEQUENCE [LARGE SCALE GENOMIC DNA]</scope>
    <source>
        <strain evidence="6">cv. Shenzhen</strain>
        <tissue evidence="5">Stem</tissue>
    </source>
</reference>
<evidence type="ECO:0000256" key="1">
    <source>
        <dbReference type="ARBA" id="ARBA00022860"/>
    </source>
</evidence>
<dbReference type="AlphaFoldDB" id="A0A2I0A1G2"/>
<accession>A0A2I0A1G2</accession>
<feature type="compositionally biased region" description="Basic and acidic residues" evidence="3">
    <location>
        <begin position="267"/>
        <end position="276"/>
    </location>
</feature>
<protein>
    <submittedName>
        <fullName evidence="5">Protein IQ-domain 31</fullName>
    </submittedName>
</protein>
<dbReference type="Pfam" id="PF13178">
    <property type="entry name" value="DUF4005"/>
    <property type="match status" value="1"/>
</dbReference>
<keyword evidence="6" id="KW-1185">Reference proteome</keyword>
<evidence type="ECO:0000256" key="2">
    <source>
        <dbReference type="ARBA" id="ARBA00024341"/>
    </source>
</evidence>
<feature type="region of interest" description="Disordered" evidence="3">
    <location>
        <begin position="1"/>
        <end position="25"/>
    </location>
</feature>
<dbReference type="OrthoDB" id="685302at2759"/>
<dbReference type="PANTHER" id="PTHR32295">
    <property type="entry name" value="IQ-DOMAIN 5-RELATED"/>
    <property type="match status" value="1"/>
</dbReference>
<gene>
    <name evidence="5" type="primary">IQD31</name>
    <name evidence="5" type="ORF">AXF42_Ash014276</name>
</gene>
<feature type="compositionally biased region" description="Basic and acidic residues" evidence="3">
    <location>
        <begin position="1"/>
        <end position="13"/>
    </location>
</feature>
<dbReference type="STRING" id="1088818.A0A2I0A1G2"/>
<dbReference type="Proteomes" id="UP000236161">
    <property type="component" value="Unassembled WGS sequence"/>
</dbReference>
<dbReference type="InterPro" id="IPR025064">
    <property type="entry name" value="DUF4005"/>
</dbReference>
<feature type="compositionally biased region" description="Polar residues" evidence="3">
    <location>
        <begin position="253"/>
        <end position="265"/>
    </location>
</feature>
<comment type="similarity">
    <text evidence="2">Belongs to the IQD family.</text>
</comment>
<evidence type="ECO:0000313" key="6">
    <source>
        <dbReference type="Proteomes" id="UP000236161"/>
    </source>
</evidence>
<feature type="domain" description="DUF4005" evidence="4">
    <location>
        <begin position="220"/>
        <end position="288"/>
    </location>
</feature>
<sequence length="381" mass="43140">MAEKLADRQKGEGEEQSTNAFTASRRKQIESAVCNQGEEKMELQGTCRSHKGLGFSRARYGDSSNTTFSPQARKALGALKGLVKLQALVRGHLVRKQANATLRCMHALINAQERARTQRIRMVEESQYRSQQQLSYRRSLHHPRLRRSFENDRNEDENVKIVEMDLGVSRSNSKCRNSYSMTTPEYKTNLLLQFSPAPSALTEVSPRVLSGHFEEFSFTTAQSSPHLSAMSMPTAMHNSFDYPLYPNYMANTESSRAKVRSQSAPRQRLDAYERQSSKRRLSVEGRNIPKGIRMQRSSSHVGLTANSYQYPWSIKLDKSNMSVKESECDSTSTILTNTNYCRSLLGYEVKKELLIAHKITSLVKTEVAPEAIILLVDSNKD</sequence>
<organism evidence="5 6">
    <name type="scientific">Apostasia shenzhenica</name>
    <dbReference type="NCBI Taxonomy" id="1088818"/>
    <lineage>
        <taxon>Eukaryota</taxon>
        <taxon>Viridiplantae</taxon>
        <taxon>Streptophyta</taxon>
        <taxon>Embryophyta</taxon>
        <taxon>Tracheophyta</taxon>
        <taxon>Spermatophyta</taxon>
        <taxon>Magnoliopsida</taxon>
        <taxon>Liliopsida</taxon>
        <taxon>Asparagales</taxon>
        <taxon>Orchidaceae</taxon>
        <taxon>Apostasioideae</taxon>
        <taxon>Apostasia</taxon>
    </lineage>
</organism>
<dbReference type="PANTHER" id="PTHR32295:SF45">
    <property type="entry name" value="PROTEIN IQ-DOMAIN 19"/>
    <property type="match status" value="1"/>
</dbReference>
<feature type="region of interest" description="Disordered" evidence="3">
    <location>
        <begin position="253"/>
        <end position="279"/>
    </location>
</feature>
<dbReference type="EMBL" id="KZ452039">
    <property type="protein sequence ID" value="PKA49374.1"/>
    <property type="molecule type" value="Genomic_DNA"/>
</dbReference>
<evidence type="ECO:0000259" key="4">
    <source>
        <dbReference type="Pfam" id="PF13178"/>
    </source>
</evidence>
<dbReference type="GO" id="GO:0005516">
    <property type="term" value="F:calmodulin binding"/>
    <property type="evidence" value="ECO:0007669"/>
    <property type="project" value="UniProtKB-KW"/>
</dbReference>
<keyword evidence="1" id="KW-0112">Calmodulin-binding</keyword>
<proteinExistence type="inferred from homology"/>
<name>A0A2I0A1G2_9ASPA</name>
<dbReference type="PROSITE" id="PS50096">
    <property type="entry name" value="IQ"/>
    <property type="match status" value="1"/>
</dbReference>
<evidence type="ECO:0000313" key="5">
    <source>
        <dbReference type="EMBL" id="PKA49374.1"/>
    </source>
</evidence>
<evidence type="ECO:0000256" key="3">
    <source>
        <dbReference type="SAM" id="MobiDB-lite"/>
    </source>
</evidence>